<feature type="transmembrane region" description="Helical" evidence="6">
    <location>
        <begin position="361"/>
        <end position="380"/>
    </location>
</feature>
<dbReference type="InterPro" id="IPR004869">
    <property type="entry name" value="MMPL_dom"/>
</dbReference>
<dbReference type="EMBL" id="JBELPZ010000008">
    <property type="protein sequence ID" value="MFL9844647.1"/>
    <property type="molecule type" value="Genomic_DNA"/>
</dbReference>
<keyword evidence="8" id="KW-0808">Transferase</keyword>
<reference evidence="8 9" key="1">
    <citation type="submission" date="2024-06" db="EMBL/GenBank/DDBJ databases">
        <authorList>
            <person name="Kaempfer P."/>
            <person name="Viver T."/>
        </authorList>
    </citation>
    <scope>NUCLEOTIDE SEQUENCE [LARGE SCALE GENOMIC DNA]</scope>
    <source>
        <strain evidence="8 9">ST-119</strain>
    </source>
</reference>
<keyword evidence="4 6" id="KW-1133">Transmembrane helix</keyword>
<feature type="transmembrane region" description="Helical" evidence="6">
    <location>
        <begin position="320"/>
        <end position="341"/>
    </location>
</feature>
<keyword evidence="8" id="KW-0012">Acyltransferase</keyword>
<evidence type="ECO:0000256" key="6">
    <source>
        <dbReference type="SAM" id="Phobius"/>
    </source>
</evidence>
<dbReference type="SUPFAM" id="SSF82866">
    <property type="entry name" value="Multidrug efflux transporter AcrB transmembrane domain"/>
    <property type="match status" value="2"/>
</dbReference>
<feature type="domain" description="Phospholipid/glycerol acyltransferase" evidence="7">
    <location>
        <begin position="895"/>
        <end position="1004"/>
    </location>
</feature>
<keyword evidence="3 6" id="KW-0812">Transmembrane</keyword>
<protein>
    <submittedName>
        <fullName evidence="8">1-acyl-sn-glycerol-3-phosphate acyltransferase</fullName>
    </submittedName>
</protein>
<evidence type="ECO:0000256" key="2">
    <source>
        <dbReference type="ARBA" id="ARBA00022475"/>
    </source>
</evidence>
<name>A0ABW8YXH6_9FLAO</name>
<feature type="transmembrane region" description="Helical" evidence="6">
    <location>
        <begin position="386"/>
        <end position="409"/>
    </location>
</feature>
<evidence type="ECO:0000313" key="8">
    <source>
        <dbReference type="EMBL" id="MFL9844647.1"/>
    </source>
</evidence>
<dbReference type="CDD" id="cd07989">
    <property type="entry name" value="LPLAT_AGPAT-like"/>
    <property type="match status" value="1"/>
</dbReference>
<keyword evidence="2" id="KW-1003">Cell membrane</keyword>
<feature type="transmembrane region" description="Helical" evidence="6">
    <location>
        <begin position="754"/>
        <end position="776"/>
    </location>
</feature>
<feature type="transmembrane region" description="Helical" evidence="6">
    <location>
        <begin position="294"/>
        <end position="314"/>
    </location>
</feature>
<evidence type="ECO:0000256" key="3">
    <source>
        <dbReference type="ARBA" id="ARBA00022692"/>
    </source>
</evidence>
<dbReference type="Proteomes" id="UP001629156">
    <property type="component" value="Unassembled WGS sequence"/>
</dbReference>
<feature type="transmembrane region" description="Helical" evidence="6">
    <location>
        <begin position="684"/>
        <end position="706"/>
    </location>
</feature>
<feature type="transmembrane region" description="Helical" evidence="6">
    <location>
        <begin position="439"/>
        <end position="458"/>
    </location>
</feature>
<feature type="transmembrane region" description="Helical" evidence="6">
    <location>
        <begin position="782"/>
        <end position="806"/>
    </location>
</feature>
<sequence length="1228" mass="138074">MHKLFITIHFFVTRNKILSLLLALVFLGLCGFFASKIRFEEDITKLIPKNKKSEEATRVLNQLNFSDKITVIINAEGDTAPAGLAGAATVFLDSLQQCKKYVSSIQGKVDDENIQEAISFVNNNLPLFLDDADYTKLQQQLNKDSIANTVQANFRSIISPSGLVTKDFILRDPFGISFTGLKKLQQLGVGGDFELQDGFVVTKDGKRLLLFINTVYPGSETEKNTVFVNKLNQIKDHLNSQYSGTANVEYFGSAVIAVANATQIKSDVHVTITITMTLLVLIFMFYYKKIYVPIIVFLPTAFGVLFSIAFLYFLRGTISAISLGIGSILVGVTIDYSLHILTHFKHNSDVRALYKDIAKPLIMSSSTTAIAFLCLLFVNSDALKDLGIFAAGSVIVTSVFALLLMPHLYKPTEKKKKSKKGHTVLDRVAAFSFHKSKPLIGFSIILIVVSLFTFRNVVFDNDLSQLNYVPDDVKHAEKHLEESTSLASKSLYIASYGNSAEEVMSNNTRLAHELAKDKAAGKLLQYSSIGGIVLSQQDQQSKINRWNTFWTPQRKQKVKSALINEGAKLGFKQNAYQLFYDTFDKEFHTISIDDYMAVKTLYLDEFISKKDGFYTIASIVRVSGTQRDGIVKELSASPKTMVIDRQQLNETFLGGLKTDFNTLVNYSFIAVLLILFVFFRRIELVLVSCIPIIITGIVTTGIMSIFGIRLNIFSSIVCTLILGYGVDFSIFMTSALQKEYTFGRKEMASYRTSIILAVLTTVLGIGALIFAGHPALKSISSVSLIGIFSAVAITFIFYPLIFRFFLTKRTKKGKAPLELRTMLHSILSFIYYGLGGFLLSVFSLVFINILPVKRKRKMQAFRYAMSKFMKSVLYTNPFVKKRVINPHNEKFEKPAVIIANHSSFLDILAIGMLSPKIIYLVSDWVYNSPVFGIGVKLAGFYPVSKGLEGGVEHLREKVAQGYSLVIFPEGTRSVSNHINRFHKGAFYLAQEFGLDIIPVVIHGNSEVLPKGDFILNDGSITLKILPRITPQDETFGKGYTERTKKTGTYFKEQFRLMRREIEGPEYFKRMILYSFAYKDPEIVQAVKQGLHKNLDVYYRLNPFIEPKGSVLHIADDYGETAVLLALQEPQRKIYTYIADPDKYDVAKTSYINKKRDIYYLSHPQDMQAVHCTTIVVAYEKGIELLKELPEKAEKLILVTTNNAAMPYEGFTTEHREEGFMVLRRKERG</sequence>
<dbReference type="InterPro" id="IPR050545">
    <property type="entry name" value="Mycobact_MmpL"/>
</dbReference>
<keyword evidence="5 6" id="KW-0472">Membrane</keyword>
<dbReference type="InterPro" id="IPR002123">
    <property type="entry name" value="Plipid/glycerol_acylTrfase"/>
</dbReference>
<feature type="transmembrane region" description="Helical" evidence="6">
    <location>
        <begin position="826"/>
        <end position="850"/>
    </location>
</feature>
<evidence type="ECO:0000256" key="1">
    <source>
        <dbReference type="ARBA" id="ARBA00004651"/>
    </source>
</evidence>
<dbReference type="SMART" id="SM00563">
    <property type="entry name" value="PlsC"/>
    <property type="match status" value="1"/>
</dbReference>
<proteinExistence type="predicted"/>
<keyword evidence="9" id="KW-1185">Reference proteome</keyword>
<dbReference type="Gene3D" id="1.20.1640.10">
    <property type="entry name" value="Multidrug efflux transporter AcrB transmembrane domain"/>
    <property type="match status" value="2"/>
</dbReference>
<dbReference type="RefSeq" id="WP_408084900.1">
    <property type="nucleotide sequence ID" value="NZ_JBELPZ010000008.1"/>
</dbReference>
<organism evidence="8 9">
    <name type="scientific">Flavobacterium rhizosphaerae</name>
    <dbReference type="NCBI Taxonomy" id="3163298"/>
    <lineage>
        <taxon>Bacteria</taxon>
        <taxon>Pseudomonadati</taxon>
        <taxon>Bacteroidota</taxon>
        <taxon>Flavobacteriia</taxon>
        <taxon>Flavobacteriales</taxon>
        <taxon>Flavobacteriaceae</taxon>
        <taxon>Flavobacterium</taxon>
    </lineage>
</organism>
<evidence type="ECO:0000256" key="5">
    <source>
        <dbReference type="ARBA" id="ARBA00023136"/>
    </source>
</evidence>
<evidence type="ECO:0000313" key="9">
    <source>
        <dbReference type="Proteomes" id="UP001629156"/>
    </source>
</evidence>
<feature type="transmembrane region" description="Helical" evidence="6">
    <location>
        <begin position="712"/>
        <end position="733"/>
    </location>
</feature>
<evidence type="ECO:0000259" key="7">
    <source>
        <dbReference type="SMART" id="SM00563"/>
    </source>
</evidence>
<evidence type="ECO:0000256" key="4">
    <source>
        <dbReference type="ARBA" id="ARBA00022989"/>
    </source>
</evidence>
<dbReference type="GO" id="GO:0016746">
    <property type="term" value="F:acyltransferase activity"/>
    <property type="evidence" value="ECO:0007669"/>
    <property type="project" value="UniProtKB-KW"/>
</dbReference>
<feature type="transmembrane region" description="Helical" evidence="6">
    <location>
        <begin position="663"/>
        <end position="679"/>
    </location>
</feature>
<comment type="subcellular location">
    <subcellularLocation>
        <location evidence="1">Cell membrane</location>
        <topology evidence="1">Multi-pass membrane protein</topology>
    </subcellularLocation>
</comment>
<dbReference type="PANTHER" id="PTHR33406">
    <property type="entry name" value="MEMBRANE PROTEIN MJ1562-RELATED"/>
    <property type="match status" value="1"/>
</dbReference>
<comment type="caution">
    <text evidence="8">The sequence shown here is derived from an EMBL/GenBank/DDBJ whole genome shotgun (WGS) entry which is preliminary data.</text>
</comment>
<dbReference type="Pfam" id="PF03176">
    <property type="entry name" value="MMPL"/>
    <property type="match status" value="1"/>
</dbReference>
<feature type="transmembrane region" description="Helical" evidence="6">
    <location>
        <begin position="268"/>
        <end position="287"/>
    </location>
</feature>
<dbReference type="Pfam" id="PF01553">
    <property type="entry name" value="Acyltransferase"/>
    <property type="match status" value="1"/>
</dbReference>
<gene>
    <name evidence="8" type="ORF">ABS766_09465</name>
</gene>
<dbReference type="PANTHER" id="PTHR33406:SF13">
    <property type="entry name" value="MEMBRANE PROTEIN YDFJ"/>
    <property type="match status" value="1"/>
</dbReference>
<accession>A0ABW8YXH6</accession>
<dbReference type="SUPFAM" id="SSF69593">
    <property type="entry name" value="Glycerol-3-phosphate (1)-acyltransferase"/>
    <property type="match status" value="1"/>
</dbReference>